<accession>A0A1R3VHD5</accession>
<dbReference type="STRING" id="1631249.BQ8794_570007"/>
<protein>
    <submittedName>
        <fullName evidence="1">Uncharacterized protein</fullName>
    </submittedName>
</protein>
<reference evidence="2" key="1">
    <citation type="submission" date="2017-01" db="EMBL/GenBank/DDBJ databases">
        <authorList>
            <person name="Brunel B."/>
        </authorList>
    </citation>
    <scope>NUCLEOTIDE SEQUENCE [LARGE SCALE GENOMIC DNA]</scope>
</reference>
<evidence type="ECO:0000313" key="2">
    <source>
        <dbReference type="Proteomes" id="UP000188388"/>
    </source>
</evidence>
<dbReference type="Proteomes" id="UP000188388">
    <property type="component" value="Unassembled WGS sequence"/>
</dbReference>
<evidence type="ECO:0000313" key="1">
    <source>
        <dbReference type="EMBL" id="SIT58685.1"/>
    </source>
</evidence>
<sequence length="78" mass="9674">MHHLIPDEQRDPYYIRGTNSLERRHILGQDFFTDLLKERHELVPRYCISQFRHDLSPRVLVRHHFPHPFFEQRILESR</sequence>
<gene>
    <name evidence="1" type="ORF">BQ8794_570007</name>
</gene>
<organism evidence="1 2">
    <name type="scientific">Mesorhizobium prunaredense</name>
    <dbReference type="NCBI Taxonomy" id="1631249"/>
    <lineage>
        <taxon>Bacteria</taxon>
        <taxon>Pseudomonadati</taxon>
        <taxon>Pseudomonadota</taxon>
        <taxon>Alphaproteobacteria</taxon>
        <taxon>Hyphomicrobiales</taxon>
        <taxon>Phyllobacteriaceae</taxon>
        <taxon>Mesorhizobium</taxon>
    </lineage>
</organism>
<name>A0A1R3VHD5_9HYPH</name>
<keyword evidence="2" id="KW-1185">Reference proteome</keyword>
<dbReference type="EMBL" id="FTPD01000053">
    <property type="protein sequence ID" value="SIT58685.1"/>
    <property type="molecule type" value="Genomic_DNA"/>
</dbReference>
<dbReference type="AlphaFoldDB" id="A0A1R3VHD5"/>
<proteinExistence type="predicted"/>